<dbReference type="OrthoDB" id="6631301at2759"/>
<dbReference type="Pfam" id="PF01429">
    <property type="entry name" value="MBD"/>
    <property type="match status" value="1"/>
</dbReference>
<dbReference type="SUPFAM" id="SSF81383">
    <property type="entry name" value="F-box domain"/>
    <property type="match status" value="1"/>
</dbReference>
<dbReference type="KEGG" id="api:100571019"/>
<dbReference type="InterPro" id="IPR016177">
    <property type="entry name" value="DNA-bd_dom_sf"/>
</dbReference>
<feature type="domain" description="MBD" evidence="3">
    <location>
        <begin position="49"/>
        <end position="122"/>
    </location>
</feature>
<feature type="domain" description="F-box" evidence="2">
    <location>
        <begin position="340"/>
        <end position="386"/>
    </location>
</feature>
<feature type="compositionally biased region" description="Low complexity" evidence="1">
    <location>
        <begin position="201"/>
        <end position="214"/>
    </location>
</feature>
<dbReference type="InterPro" id="IPR052283">
    <property type="entry name" value="GenomicStab_NeuMorph_Reg"/>
</dbReference>
<proteinExistence type="predicted"/>
<sequence>MEQSKETSETMEVEDPCIVNKIKLTTPTFNFTSSNTRTSSSTGKKINVDISDAIYKLPFKHGWKRELVYRTSGQSTICNGDVYYYSPTNQKLRSLREIQEQLDILSDEDLTIESFTFIKKPIGINDRSKELIRDANSKLSKKDSFVGVAVRPKKSKTSVQRPPFDNELSDDENNKSSSKRKIVFKNTKSSARLKSKKGKSISESMSTSSSTPEYISEDCQATQSSVSPKVSSPKLEKIDITNTIIKIRTVDLMYDKEIDMYSIFILWLLVLLNQNNYVLNQFIYDRRIKCQTHLICFIDRTPIFKTEETHYEIYAKLNDLSRKNSEMNGSLRKIVTPSTSMQSFNYMAIALRHVFKYLKMDELLSASRVCTAWNIIAMNKTLWQNVCLKNSMVYDWERFVDSIDQQLTDTLDTRCMLMPSKAEDIESFWLRFARAMKRAQKLKFIELYRCPVVVVEDIISSLPQIEVLNATSIK</sequence>
<dbReference type="InterPro" id="IPR001810">
    <property type="entry name" value="F-box_dom"/>
</dbReference>
<protein>
    <submittedName>
        <fullName evidence="4">Uncharacterized protein</fullName>
    </submittedName>
</protein>
<dbReference type="Gene3D" id="3.30.890.10">
    <property type="entry name" value="Methyl-cpg-binding Protein 2, Chain A"/>
    <property type="match status" value="1"/>
</dbReference>
<dbReference type="PROSITE" id="PS50982">
    <property type="entry name" value="MBD"/>
    <property type="match status" value="1"/>
</dbReference>
<dbReference type="GeneID" id="100571019"/>
<dbReference type="Pfam" id="PF12937">
    <property type="entry name" value="F-box-like"/>
    <property type="match status" value="1"/>
</dbReference>
<evidence type="ECO:0000256" key="1">
    <source>
        <dbReference type="SAM" id="MobiDB-lite"/>
    </source>
</evidence>
<dbReference type="EnsemblMetazoa" id="XM_029486195.1">
    <property type="protein sequence ID" value="XP_029342055.1"/>
    <property type="gene ID" value="LOC100571019"/>
</dbReference>
<dbReference type="PROSITE" id="PS50181">
    <property type="entry name" value="FBOX"/>
    <property type="match status" value="1"/>
</dbReference>
<dbReference type="PANTHER" id="PTHR15739">
    <property type="entry name" value="ZINC FINGER PROTEIN"/>
    <property type="match status" value="1"/>
</dbReference>
<dbReference type="SMART" id="SM00391">
    <property type="entry name" value="MBD"/>
    <property type="match status" value="1"/>
</dbReference>
<dbReference type="Gene3D" id="3.80.10.10">
    <property type="entry name" value="Ribonuclease Inhibitor"/>
    <property type="match status" value="1"/>
</dbReference>
<evidence type="ECO:0000313" key="5">
    <source>
        <dbReference type="Proteomes" id="UP000007819"/>
    </source>
</evidence>
<reference evidence="4" key="2">
    <citation type="submission" date="2022-06" db="UniProtKB">
        <authorList>
            <consortium name="EnsemblMetazoa"/>
        </authorList>
    </citation>
    <scope>IDENTIFICATION</scope>
</reference>
<name>A0A8R2NKN6_ACYPI</name>
<accession>A0A8R2NKN6</accession>
<evidence type="ECO:0000313" key="4">
    <source>
        <dbReference type="EnsemblMetazoa" id="XP_029342055.1"/>
    </source>
</evidence>
<dbReference type="InterPro" id="IPR001739">
    <property type="entry name" value="Methyl_CpG_DNA-bd"/>
</dbReference>
<dbReference type="AlphaFoldDB" id="A0A8R2NKN6"/>
<evidence type="ECO:0000259" key="3">
    <source>
        <dbReference type="PROSITE" id="PS50982"/>
    </source>
</evidence>
<dbReference type="InterPro" id="IPR036047">
    <property type="entry name" value="F-box-like_dom_sf"/>
</dbReference>
<dbReference type="RefSeq" id="XP_029342055.1">
    <property type="nucleotide sequence ID" value="XM_029486195.1"/>
</dbReference>
<dbReference type="SUPFAM" id="SSF54171">
    <property type="entry name" value="DNA-binding domain"/>
    <property type="match status" value="1"/>
</dbReference>
<dbReference type="Proteomes" id="UP000007819">
    <property type="component" value="Chromosome A1"/>
</dbReference>
<dbReference type="PANTHER" id="PTHR15739:SF5">
    <property type="entry name" value="LD23158P"/>
    <property type="match status" value="1"/>
</dbReference>
<organism evidence="4 5">
    <name type="scientific">Acyrthosiphon pisum</name>
    <name type="common">Pea aphid</name>
    <dbReference type="NCBI Taxonomy" id="7029"/>
    <lineage>
        <taxon>Eukaryota</taxon>
        <taxon>Metazoa</taxon>
        <taxon>Ecdysozoa</taxon>
        <taxon>Arthropoda</taxon>
        <taxon>Hexapoda</taxon>
        <taxon>Insecta</taxon>
        <taxon>Pterygota</taxon>
        <taxon>Neoptera</taxon>
        <taxon>Paraneoptera</taxon>
        <taxon>Hemiptera</taxon>
        <taxon>Sternorrhyncha</taxon>
        <taxon>Aphidomorpha</taxon>
        <taxon>Aphidoidea</taxon>
        <taxon>Aphididae</taxon>
        <taxon>Macrosiphini</taxon>
        <taxon>Acyrthosiphon</taxon>
    </lineage>
</organism>
<evidence type="ECO:0000259" key="2">
    <source>
        <dbReference type="PROSITE" id="PS50181"/>
    </source>
</evidence>
<keyword evidence="5" id="KW-1185">Reference proteome</keyword>
<reference evidence="5" key="1">
    <citation type="submission" date="2010-06" db="EMBL/GenBank/DDBJ databases">
        <authorList>
            <person name="Jiang H."/>
            <person name="Abraham K."/>
            <person name="Ali S."/>
            <person name="Alsbrooks S.L."/>
            <person name="Anim B.N."/>
            <person name="Anosike U.S."/>
            <person name="Attaway T."/>
            <person name="Bandaranaike D.P."/>
            <person name="Battles P.K."/>
            <person name="Bell S.N."/>
            <person name="Bell A.V."/>
            <person name="Beltran B."/>
            <person name="Bickham C."/>
            <person name="Bustamante Y."/>
            <person name="Caleb T."/>
            <person name="Canada A."/>
            <person name="Cardenas V."/>
            <person name="Carter K."/>
            <person name="Chacko J."/>
            <person name="Chandrabose M.N."/>
            <person name="Chavez D."/>
            <person name="Chavez A."/>
            <person name="Chen L."/>
            <person name="Chu H.-S."/>
            <person name="Claassen K.J."/>
            <person name="Cockrell R."/>
            <person name="Collins M."/>
            <person name="Cooper J.A."/>
            <person name="Cree A."/>
            <person name="Curry S.M."/>
            <person name="Da Y."/>
            <person name="Dao M.D."/>
            <person name="Das B."/>
            <person name="Davila M.-L."/>
            <person name="Davy-Carroll L."/>
            <person name="Denson S."/>
            <person name="Dinh H."/>
            <person name="Ebong V.E."/>
            <person name="Edwards J.R."/>
            <person name="Egan A."/>
            <person name="El-Daye J."/>
            <person name="Escobedo L."/>
            <person name="Fernandez S."/>
            <person name="Fernando P.R."/>
            <person name="Flagg N."/>
            <person name="Forbes L.D."/>
            <person name="Fowler R.G."/>
            <person name="Fu Q."/>
            <person name="Gabisi R.A."/>
            <person name="Ganer J."/>
            <person name="Garbino Pronczuk A."/>
            <person name="Garcia R.M."/>
            <person name="Garner T."/>
            <person name="Garrett T.E."/>
            <person name="Gonzalez D.A."/>
            <person name="Hamid H."/>
            <person name="Hawkins E.S."/>
            <person name="Hirani K."/>
            <person name="Hogues M.E."/>
            <person name="Hollins B."/>
            <person name="Hsiao C.-H."/>
            <person name="Jabil R."/>
            <person name="James M.L."/>
            <person name="Jhangiani S.N."/>
            <person name="Johnson B."/>
            <person name="Johnson Q."/>
            <person name="Joshi V."/>
            <person name="Kalu J.B."/>
            <person name="Kam C."/>
            <person name="Kashfia A."/>
            <person name="Keebler J."/>
            <person name="Kisamo H."/>
            <person name="Kovar C.L."/>
            <person name="Lago L.A."/>
            <person name="Lai C.-Y."/>
            <person name="Laidlaw J."/>
            <person name="Lara F."/>
            <person name="Le T.-K."/>
            <person name="Lee S.L."/>
            <person name="Legall F.H."/>
            <person name="Lemon S.J."/>
            <person name="Lewis L.R."/>
            <person name="Li B."/>
            <person name="Liu Y."/>
            <person name="Liu Y.-S."/>
            <person name="Lopez J."/>
            <person name="Lozado R.J."/>
            <person name="Lu J."/>
            <person name="Madu R.C."/>
            <person name="Maheshwari M."/>
            <person name="Maheshwari R."/>
            <person name="Malloy K."/>
            <person name="Martinez E."/>
            <person name="Mathew T."/>
            <person name="Mercado I.C."/>
            <person name="Mercado C."/>
            <person name="Meyer B."/>
            <person name="Montgomery K."/>
            <person name="Morgan M.B."/>
            <person name="Munidasa M."/>
            <person name="Nazareth L.V."/>
            <person name="Nelson J."/>
            <person name="Ng B.M."/>
            <person name="Nguyen N.B."/>
            <person name="Nguyen P.Q."/>
            <person name="Nguyen T."/>
            <person name="Obregon M."/>
            <person name="Okwuonu G.O."/>
            <person name="Onwere C.G."/>
            <person name="Orozco G."/>
            <person name="Parra A."/>
            <person name="Patel S."/>
            <person name="Patil S."/>
            <person name="Perez A."/>
            <person name="Perez Y."/>
            <person name="Pham C."/>
            <person name="Primus E.L."/>
            <person name="Pu L.-L."/>
            <person name="Puazo M."/>
            <person name="Qin X."/>
            <person name="Quiroz J.B."/>
            <person name="Reese J."/>
            <person name="Richards S."/>
            <person name="Rives C.M."/>
            <person name="Robberts R."/>
            <person name="Ruiz S.J."/>
            <person name="Ruiz M.J."/>
            <person name="Santibanez J."/>
            <person name="Schneider B.W."/>
            <person name="Sisson I."/>
            <person name="Smith M."/>
            <person name="Sodergren E."/>
            <person name="Song X.-Z."/>
            <person name="Song B.B."/>
            <person name="Summersgill H."/>
            <person name="Thelus R."/>
            <person name="Thornton R.D."/>
            <person name="Trejos Z.Y."/>
            <person name="Usmani K."/>
            <person name="Vattathil S."/>
            <person name="Villasana D."/>
            <person name="Walker D.L."/>
            <person name="Wang S."/>
            <person name="Wang K."/>
            <person name="White C.S."/>
            <person name="Williams A.C."/>
            <person name="Williamson J."/>
            <person name="Wilson K."/>
            <person name="Woghiren I.O."/>
            <person name="Woodworth J.R."/>
            <person name="Worley K.C."/>
            <person name="Wright R.A."/>
            <person name="Wu W."/>
            <person name="Young L."/>
            <person name="Zhang L."/>
            <person name="Zhang J."/>
            <person name="Zhu Y."/>
            <person name="Muzny D.M."/>
            <person name="Weinstock G."/>
            <person name="Gibbs R.A."/>
        </authorList>
    </citation>
    <scope>NUCLEOTIDE SEQUENCE [LARGE SCALE GENOMIC DNA]</scope>
    <source>
        <strain evidence="5">LSR1</strain>
    </source>
</reference>
<dbReference type="CDD" id="cd00122">
    <property type="entry name" value="MBD"/>
    <property type="match status" value="1"/>
</dbReference>
<dbReference type="InterPro" id="IPR032675">
    <property type="entry name" value="LRR_dom_sf"/>
</dbReference>
<dbReference type="GO" id="GO:0003677">
    <property type="term" value="F:DNA binding"/>
    <property type="evidence" value="ECO:0007669"/>
    <property type="project" value="InterPro"/>
</dbReference>
<feature type="region of interest" description="Disordered" evidence="1">
    <location>
        <begin position="151"/>
        <end position="214"/>
    </location>
</feature>